<dbReference type="Proteomes" id="UP000007110">
    <property type="component" value="Unassembled WGS sequence"/>
</dbReference>
<dbReference type="PANTHER" id="PTHR24300">
    <property type="entry name" value="CYTOCHROME P450 508A4-RELATED"/>
    <property type="match status" value="1"/>
</dbReference>
<name>A0A7M7NI36_STRPU</name>
<dbReference type="InterPro" id="IPR017972">
    <property type="entry name" value="Cyt_P450_CS"/>
</dbReference>
<dbReference type="PRINTS" id="PR00463">
    <property type="entry name" value="EP450I"/>
</dbReference>
<evidence type="ECO:0000256" key="12">
    <source>
        <dbReference type="ARBA" id="ARBA00023136"/>
    </source>
</evidence>
<evidence type="ECO:0000256" key="5">
    <source>
        <dbReference type="ARBA" id="ARBA00022617"/>
    </source>
</evidence>
<keyword evidence="16" id="KW-1185">Reference proteome</keyword>
<dbReference type="AlphaFoldDB" id="A0A7M7NI36"/>
<organism evidence="15 16">
    <name type="scientific">Strongylocentrotus purpuratus</name>
    <name type="common">Purple sea urchin</name>
    <dbReference type="NCBI Taxonomy" id="7668"/>
    <lineage>
        <taxon>Eukaryota</taxon>
        <taxon>Metazoa</taxon>
        <taxon>Echinodermata</taxon>
        <taxon>Eleutherozoa</taxon>
        <taxon>Echinozoa</taxon>
        <taxon>Echinoidea</taxon>
        <taxon>Euechinoidea</taxon>
        <taxon>Echinacea</taxon>
        <taxon>Camarodonta</taxon>
        <taxon>Echinidea</taxon>
        <taxon>Strongylocentrotidae</taxon>
        <taxon>Strongylocentrotus</taxon>
    </lineage>
</organism>
<keyword evidence="7" id="KW-0256">Endoplasmic reticulum</keyword>
<evidence type="ECO:0000256" key="14">
    <source>
        <dbReference type="RuleBase" id="RU000461"/>
    </source>
</evidence>
<dbReference type="OrthoDB" id="1470350at2759"/>
<keyword evidence="12" id="KW-0472">Membrane</keyword>
<dbReference type="FunFam" id="1.10.630.10:FF:000238">
    <property type="entry name" value="Cytochrome P450 2A6"/>
    <property type="match status" value="1"/>
</dbReference>
<keyword evidence="5 13" id="KW-0349">Heme</keyword>
<comment type="cofactor">
    <cofactor evidence="1 13">
        <name>heme</name>
        <dbReference type="ChEBI" id="CHEBI:30413"/>
    </cofactor>
</comment>
<evidence type="ECO:0000256" key="6">
    <source>
        <dbReference type="ARBA" id="ARBA00022723"/>
    </source>
</evidence>
<dbReference type="GO" id="GO:0005506">
    <property type="term" value="F:iron ion binding"/>
    <property type="evidence" value="ECO:0007669"/>
    <property type="project" value="InterPro"/>
</dbReference>
<dbReference type="InterPro" id="IPR036396">
    <property type="entry name" value="Cyt_P450_sf"/>
</dbReference>
<comment type="subcellular location">
    <subcellularLocation>
        <location evidence="3">Endoplasmic reticulum membrane</location>
        <topology evidence="3">Peripheral membrane protein</topology>
    </subcellularLocation>
    <subcellularLocation>
        <location evidence="2">Microsome membrane</location>
        <topology evidence="2">Peripheral membrane protein</topology>
    </subcellularLocation>
</comment>
<dbReference type="GeneID" id="584490"/>
<keyword evidence="10 13" id="KW-0408">Iron</keyword>
<evidence type="ECO:0000256" key="1">
    <source>
        <dbReference type="ARBA" id="ARBA00001971"/>
    </source>
</evidence>
<dbReference type="KEGG" id="spu:584490"/>
<proteinExistence type="inferred from homology"/>
<evidence type="ECO:0000256" key="9">
    <source>
        <dbReference type="ARBA" id="ARBA00023002"/>
    </source>
</evidence>
<protein>
    <recommendedName>
        <fullName evidence="17">Cytochrome P450</fullName>
    </recommendedName>
</protein>
<keyword evidence="8" id="KW-0492">Microsome</keyword>
<evidence type="ECO:0000256" key="11">
    <source>
        <dbReference type="ARBA" id="ARBA00023033"/>
    </source>
</evidence>
<dbReference type="GO" id="GO:0005789">
    <property type="term" value="C:endoplasmic reticulum membrane"/>
    <property type="evidence" value="ECO:0007669"/>
    <property type="project" value="UniProtKB-SubCell"/>
</dbReference>
<dbReference type="GO" id="GO:0016712">
    <property type="term" value="F:oxidoreductase activity, acting on paired donors, with incorporation or reduction of molecular oxygen, reduced flavin or flavoprotein as one donor, and incorporation of one atom of oxygen"/>
    <property type="evidence" value="ECO:0000318"/>
    <property type="project" value="GO_Central"/>
</dbReference>
<evidence type="ECO:0000256" key="10">
    <source>
        <dbReference type="ARBA" id="ARBA00023004"/>
    </source>
</evidence>
<dbReference type="SUPFAM" id="SSF48264">
    <property type="entry name" value="Cytochrome P450"/>
    <property type="match status" value="1"/>
</dbReference>
<evidence type="ECO:0000256" key="3">
    <source>
        <dbReference type="ARBA" id="ARBA00004406"/>
    </source>
</evidence>
<evidence type="ECO:0000256" key="7">
    <source>
        <dbReference type="ARBA" id="ARBA00022824"/>
    </source>
</evidence>
<feature type="binding site" description="axial binding residue" evidence="13">
    <location>
        <position position="427"/>
    </location>
    <ligand>
        <name>heme</name>
        <dbReference type="ChEBI" id="CHEBI:30413"/>
    </ligand>
    <ligandPart>
        <name>Fe</name>
        <dbReference type="ChEBI" id="CHEBI:18248"/>
    </ligandPart>
</feature>
<dbReference type="InterPro" id="IPR001128">
    <property type="entry name" value="Cyt_P450"/>
</dbReference>
<evidence type="ECO:0008006" key="17">
    <source>
        <dbReference type="Google" id="ProtNLM"/>
    </source>
</evidence>
<keyword evidence="9 14" id="KW-0560">Oxidoreductase</keyword>
<keyword evidence="6 13" id="KW-0479">Metal-binding</keyword>
<evidence type="ECO:0000313" key="16">
    <source>
        <dbReference type="Proteomes" id="UP000007110"/>
    </source>
</evidence>
<dbReference type="InParanoid" id="A0A7M7NI36"/>
<dbReference type="FunCoup" id="A0A7M7NI36">
    <property type="interactions" value="954"/>
</dbReference>
<dbReference type="Pfam" id="PF00067">
    <property type="entry name" value="p450"/>
    <property type="match status" value="1"/>
</dbReference>
<dbReference type="InterPro" id="IPR002401">
    <property type="entry name" value="Cyt_P450_E_grp-I"/>
</dbReference>
<evidence type="ECO:0000256" key="8">
    <source>
        <dbReference type="ARBA" id="ARBA00022848"/>
    </source>
</evidence>
<dbReference type="PROSITE" id="PS00086">
    <property type="entry name" value="CYTOCHROME_P450"/>
    <property type="match status" value="1"/>
</dbReference>
<keyword evidence="11 14" id="KW-0503">Monooxygenase</keyword>
<reference evidence="16" key="1">
    <citation type="submission" date="2015-02" db="EMBL/GenBank/DDBJ databases">
        <title>Genome sequencing for Strongylocentrotus purpuratus.</title>
        <authorList>
            <person name="Murali S."/>
            <person name="Liu Y."/>
            <person name="Vee V."/>
            <person name="English A."/>
            <person name="Wang M."/>
            <person name="Skinner E."/>
            <person name="Han Y."/>
            <person name="Muzny D.M."/>
            <person name="Worley K.C."/>
            <person name="Gibbs R.A."/>
        </authorList>
    </citation>
    <scope>NUCLEOTIDE SEQUENCE</scope>
</reference>
<reference evidence="15" key="2">
    <citation type="submission" date="2021-01" db="UniProtKB">
        <authorList>
            <consortium name="EnsemblMetazoa"/>
        </authorList>
    </citation>
    <scope>IDENTIFICATION</scope>
</reference>
<dbReference type="Gene3D" id="1.10.630.10">
    <property type="entry name" value="Cytochrome P450"/>
    <property type="match status" value="1"/>
</dbReference>
<dbReference type="PRINTS" id="PR00385">
    <property type="entry name" value="P450"/>
</dbReference>
<evidence type="ECO:0000256" key="2">
    <source>
        <dbReference type="ARBA" id="ARBA00004174"/>
    </source>
</evidence>
<comment type="similarity">
    <text evidence="4 14">Belongs to the cytochrome P450 family.</text>
</comment>
<evidence type="ECO:0000313" key="15">
    <source>
        <dbReference type="EnsemblMetazoa" id="XP_030835987"/>
    </source>
</evidence>
<accession>A0A7M7NI36</accession>
<dbReference type="RefSeq" id="XP_030835987.1">
    <property type="nucleotide sequence ID" value="XM_030980127.1"/>
</dbReference>
<dbReference type="OMA" id="HKQGEND"/>
<evidence type="ECO:0000256" key="4">
    <source>
        <dbReference type="ARBA" id="ARBA00010617"/>
    </source>
</evidence>
<sequence length="464" mass="52292">MTRPKNLPPGRREYLCSRCFQTHKKPVGPPCPLLVMGGQVRRYNFFPCWPQVSGALELYEVISEAFRHPDLQSRPHSQMLTEMSGVGQLGLILGVGDSWKEHRKFTFSVFRSLGVGKKSYEDTIAAEMAQLGGAIEEKKGTAFNPNVLFEQAVANVICSIVFGTQYQYSDTDFQHVWSLLWPINPVMCSTQTFVILIRNLVLAIAFQRQGVASLPNARTPFGFVKQFVNTVDRLLAFSQAQLDSHMKDLDPDHPKDLIDQYLIKLEETQGAASYFDQLNLKYLISDLFIAGTETTTTTLKWCFIYMMAFPEVQSRVQAELDQVVGRERMPGWQDRKNLPYTCAVLMEVQRKGAVGAMGVPHVAAADVTIKGYTIPKDTIIFSNIWNVLNNELLDDSDAFTPERFLSEDGTLVKRDDLIIFSTGRRVCIGEQIARMETFLGFTSLLHRFTFKKPDNSPPLSSMGS</sequence>
<dbReference type="GO" id="GO:0020037">
    <property type="term" value="F:heme binding"/>
    <property type="evidence" value="ECO:0000318"/>
    <property type="project" value="GO_Central"/>
</dbReference>
<evidence type="ECO:0000256" key="13">
    <source>
        <dbReference type="PIRSR" id="PIRSR602401-1"/>
    </source>
</evidence>
<dbReference type="InterPro" id="IPR050182">
    <property type="entry name" value="Cytochrome_P450_fam2"/>
</dbReference>
<dbReference type="PANTHER" id="PTHR24300:SF417">
    <property type="entry name" value="CYTOCHROME P450 508B1-RELATED"/>
    <property type="match status" value="1"/>
</dbReference>
<dbReference type="EnsemblMetazoa" id="XM_030980127">
    <property type="protein sequence ID" value="XP_030835987"/>
    <property type="gene ID" value="LOC584490"/>
</dbReference>